<sequence>MKRMDGQRVLLIAPRFFGYERDIRAEIERRGATVDWLADRPYDTPAMTALTRLRPGWVLPAADRLYARQLEELGQVDYDIVLVVNGQTVSARTLARLRSAYPRARFVLYMWDSIANRAHVRKNLSFYDHVSTFDPQDAEQYGMQLRPLFCGRGFDAPAEPVPMQYHISFVGTAHTDRYAVIDRLRGTLPEDIHAYWYLYLQAPWVLQVSRWTRPGMRHARMDDFQFKPLDKPTLHAVFAGSRAILDIEHPRQIGLTMRTFEALGAGKKLITTNAQARNYDFFSDSNVCVIDRHAPVVPAAFLRTPFAPMPEAVRRRYTIEGWLDELLGL</sequence>
<organism evidence="1">
    <name type="scientific">plant metagenome</name>
    <dbReference type="NCBI Taxonomy" id="1297885"/>
    <lineage>
        <taxon>unclassified sequences</taxon>
        <taxon>metagenomes</taxon>
        <taxon>organismal metagenomes</taxon>
    </lineage>
</organism>
<dbReference type="AlphaFoldDB" id="A0A484RIZ1"/>
<proteinExistence type="predicted"/>
<protein>
    <submittedName>
        <fullName evidence="1">Eps11J</fullName>
    </submittedName>
</protein>
<dbReference type="EMBL" id="CAADID010000007">
    <property type="protein sequence ID" value="VFR60546.1"/>
    <property type="molecule type" value="Genomic_DNA"/>
</dbReference>
<gene>
    <name evidence="1" type="ORF">ANT2_2750</name>
    <name evidence="2" type="ORF">ANT3_2752</name>
</gene>
<dbReference type="EMBL" id="CAADIG010000025">
    <property type="protein sequence ID" value="VFR50056.1"/>
    <property type="molecule type" value="Genomic_DNA"/>
</dbReference>
<evidence type="ECO:0000313" key="1">
    <source>
        <dbReference type="EMBL" id="VFR50056.1"/>
    </source>
</evidence>
<evidence type="ECO:0000313" key="2">
    <source>
        <dbReference type="EMBL" id="VFR60546.1"/>
    </source>
</evidence>
<name>A0A484RIZ1_9ZZZZ</name>
<reference evidence="1" key="1">
    <citation type="submission" date="2019-03" db="EMBL/GenBank/DDBJ databases">
        <authorList>
            <person name="Danneels B."/>
        </authorList>
    </citation>
    <scope>NUCLEOTIDE SEQUENCE</scope>
</reference>
<accession>A0A484RIZ1</accession>